<keyword evidence="1" id="KW-1133">Transmembrane helix</keyword>
<keyword evidence="1" id="KW-0472">Membrane</keyword>
<dbReference type="EMBL" id="UOEW01000071">
    <property type="protein sequence ID" value="VAW34492.1"/>
    <property type="molecule type" value="Genomic_DNA"/>
</dbReference>
<evidence type="ECO:0000256" key="1">
    <source>
        <dbReference type="SAM" id="Phobius"/>
    </source>
</evidence>
<accession>A0A3B0V6X8</accession>
<evidence type="ECO:0000313" key="2">
    <source>
        <dbReference type="EMBL" id="VAW34492.1"/>
    </source>
</evidence>
<reference evidence="2" key="1">
    <citation type="submission" date="2018-06" db="EMBL/GenBank/DDBJ databases">
        <authorList>
            <person name="Zhirakovskaya E."/>
        </authorList>
    </citation>
    <scope>NUCLEOTIDE SEQUENCE</scope>
</reference>
<protein>
    <submittedName>
        <fullName evidence="2">Uncharacterized protein</fullName>
    </submittedName>
</protein>
<name>A0A3B0V6X8_9ZZZZ</name>
<dbReference type="AlphaFoldDB" id="A0A3B0V6X8"/>
<sequence length="124" mass="13965">MNKKPIEYQAQVELEHYFADARAQQCPPSMKQKLYAQLSINSKVFWQAPKLVGAGLALVFVSSILFKTTYDNKLKSYDLYQAQLDLQVAMHYMNQVSLKSLTAVNNKGLKPALIRPLSKSVASL</sequence>
<proteinExistence type="predicted"/>
<keyword evidence="1" id="KW-0812">Transmembrane</keyword>
<feature type="transmembrane region" description="Helical" evidence="1">
    <location>
        <begin position="44"/>
        <end position="66"/>
    </location>
</feature>
<organism evidence="2">
    <name type="scientific">hydrothermal vent metagenome</name>
    <dbReference type="NCBI Taxonomy" id="652676"/>
    <lineage>
        <taxon>unclassified sequences</taxon>
        <taxon>metagenomes</taxon>
        <taxon>ecological metagenomes</taxon>
    </lineage>
</organism>
<gene>
    <name evidence="2" type="ORF">MNBD_GAMMA01-444</name>
</gene>